<evidence type="ECO:0000256" key="2">
    <source>
        <dbReference type="ARBA" id="ARBA00022679"/>
    </source>
</evidence>
<evidence type="ECO:0000259" key="4">
    <source>
        <dbReference type="Pfam" id="PF13649"/>
    </source>
</evidence>
<dbReference type="GO" id="GO:0032259">
    <property type="term" value="P:methylation"/>
    <property type="evidence" value="ECO:0007669"/>
    <property type="project" value="UniProtKB-KW"/>
</dbReference>
<keyword evidence="1" id="KW-0489">Methyltransferase</keyword>
<dbReference type="PANTHER" id="PTHR43464:SF19">
    <property type="entry name" value="UBIQUINONE BIOSYNTHESIS O-METHYLTRANSFERASE, MITOCHONDRIAL"/>
    <property type="match status" value="1"/>
</dbReference>
<evidence type="ECO:0000256" key="3">
    <source>
        <dbReference type="ARBA" id="ARBA00022691"/>
    </source>
</evidence>
<organism evidence="5 6">
    <name type="scientific">Candidatus Nitrosymbiomonas proteolyticus</name>
    <dbReference type="NCBI Taxonomy" id="2608984"/>
    <lineage>
        <taxon>Bacteria</taxon>
        <taxon>Bacillati</taxon>
        <taxon>Armatimonadota</taxon>
        <taxon>Armatimonadota incertae sedis</taxon>
        <taxon>Candidatus Nitrosymbiomonas</taxon>
    </lineage>
</organism>
<proteinExistence type="predicted"/>
<accession>A0A809SD68</accession>
<evidence type="ECO:0000313" key="5">
    <source>
        <dbReference type="EMBL" id="BBO22794.1"/>
    </source>
</evidence>
<sequence>MAESDQPQAKTWREFFDEHAPRYMENPFTKDTLAEVQFLIDKLALQPPARVLDIGCGTGRHAIELALRGFEVVGLDLSEGMIAEARKAAGRRGASVEWIVGDAGEFDGAGRFDAVLCLCEGGLGLANLDDDPILHDLKILQSAFSSLRPGGGFLATALNGYALIRRMTDEDVERNTFDPTTMLARYVDEWELPEGRVAMMIRERLLIPPEMVAMLRHVGFEVLHVWGGTAGDWGERPVKLDEVEAMYVCKRPELP</sequence>
<dbReference type="SUPFAM" id="SSF53335">
    <property type="entry name" value="S-adenosyl-L-methionine-dependent methyltransferases"/>
    <property type="match status" value="1"/>
</dbReference>
<dbReference type="Proteomes" id="UP000662873">
    <property type="component" value="Chromosome"/>
</dbReference>
<feature type="domain" description="Methyltransferase" evidence="4">
    <location>
        <begin position="51"/>
        <end position="151"/>
    </location>
</feature>
<dbReference type="AlphaFoldDB" id="A0A809SD68"/>
<dbReference type="InterPro" id="IPR041698">
    <property type="entry name" value="Methyltransf_25"/>
</dbReference>
<dbReference type="Gene3D" id="3.40.50.150">
    <property type="entry name" value="Vaccinia Virus protein VP39"/>
    <property type="match status" value="1"/>
</dbReference>
<keyword evidence="2" id="KW-0808">Transferase</keyword>
<evidence type="ECO:0000313" key="6">
    <source>
        <dbReference type="Proteomes" id="UP000662873"/>
    </source>
</evidence>
<dbReference type="InterPro" id="IPR029063">
    <property type="entry name" value="SAM-dependent_MTases_sf"/>
</dbReference>
<dbReference type="Pfam" id="PF13649">
    <property type="entry name" value="Methyltransf_25"/>
    <property type="match status" value="1"/>
</dbReference>
<dbReference type="PANTHER" id="PTHR43464">
    <property type="entry name" value="METHYLTRANSFERASE"/>
    <property type="match status" value="1"/>
</dbReference>
<dbReference type="GO" id="GO:0008168">
    <property type="term" value="F:methyltransferase activity"/>
    <property type="evidence" value="ECO:0007669"/>
    <property type="project" value="UniProtKB-KW"/>
</dbReference>
<dbReference type="EMBL" id="AP021858">
    <property type="protein sequence ID" value="BBO22794.1"/>
    <property type="molecule type" value="Genomic_DNA"/>
</dbReference>
<name>A0A809SD68_9BACT</name>
<evidence type="ECO:0000256" key="1">
    <source>
        <dbReference type="ARBA" id="ARBA00022603"/>
    </source>
</evidence>
<gene>
    <name evidence="5" type="ORF">NPRO_03890</name>
</gene>
<protein>
    <submittedName>
        <fullName evidence="5">Cyclopropane-fatty-acyl-phospholipid synthase</fullName>
    </submittedName>
</protein>
<keyword evidence="3" id="KW-0949">S-adenosyl-L-methionine</keyword>
<dbReference type="CDD" id="cd02440">
    <property type="entry name" value="AdoMet_MTases"/>
    <property type="match status" value="1"/>
</dbReference>
<dbReference type="KEGG" id="npy:NPRO_03890"/>
<reference evidence="5" key="1">
    <citation type="journal article" name="DNA Res.">
        <title>The physiological potential of anammox bacteria as revealed by their core genome structure.</title>
        <authorList>
            <person name="Okubo T."/>
            <person name="Toyoda A."/>
            <person name="Fukuhara K."/>
            <person name="Uchiyama I."/>
            <person name="Harigaya Y."/>
            <person name="Kuroiwa M."/>
            <person name="Suzuki T."/>
            <person name="Murakami Y."/>
            <person name="Suwa Y."/>
            <person name="Takami H."/>
        </authorList>
    </citation>
    <scope>NUCLEOTIDE SEQUENCE</scope>
    <source>
        <strain evidence="5">317325-2</strain>
    </source>
</reference>